<sequence>MSMLDQLIEMGYPCELAKKSLEETSERSLEDALDWLENRRQNSESCKTAVTEKPEPGSVITTTSENKTGDDAISAGEPSGAAGDQTYVKNQTDKGESSTVDDSVKPKEITFKCNQCGKILKGELEVTFHAGETQHDVFSETTERITPLTEKEKELKVQEMREKIKVIMAKKEQKEFQEAIEKEKKRRLDGQATAEMLERRREMEMKQLIEQRKREKLEETEAKRRVLEQIKRDREAKKTVVEQRQTSETSKPKSFSLGNTSDSPYCCLQIRLPDGTTMKERFKSTETLAAVRLWVELNRKDPETYHYPFQLMVPFPRQVFTSDDMEKPLKALGLVPSACLVVTRAQNS</sequence>
<dbReference type="InterPro" id="IPR013087">
    <property type="entry name" value="Znf_C2H2_type"/>
</dbReference>
<dbReference type="SUPFAM" id="SSF54236">
    <property type="entry name" value="Ubiquitin-like"/>
    <property type="match status" value="1"/>
</dbReference>
<keyword evidence="7" id="KW-1185">Reference proteome</keyword>
<dbReference type="PANTHER" id="PTHR46340:SF1">
    <property type="entry name" value="UBX DOMAIN-CONTAINING PROTEIN 1"/>
    <property type="match status" value="1"/>
</dbReference>
<feature type="domain" description="UBX" evidence="6">
    <location>
        <begin position="261"/>
        <end position="342"/>
    </location>
</feature>
<dbReference type="PANTHER" id="PTHR46340">
    <property type="entry name" value="UBX DOMAIN-CONTAINING PROTEIN 1"/>
    <property type="match status" value="1"/>
</dbReference>
<comment type="subcellular location">
    <subcellularLocation>
        <location evidence="1">Cytoplasm</location>
    </subcellularLocation>
</comment>
<dbReference type="InterPro" id="IPR015940">
    <property type="entry name" value="UBA"/>
</dbReference>
<dbReference type="InterPro" id="IPR057766">
    <property type="entry name" value="Znf-C2H2_OTU1-like_C"/>
</dbReference>
<dbReference type="PROSITE" id="PS50030">
    <property type="entry name" value="UBA"/>
    <property type="match status" value="1"/>
</dbReference>
<evidence type="ECO:0000259" key="6">
    <source>
        <dbReference type="PROSITE" id="PS50033"/>
    </source>
</evidence>
<dbReference type="Gene3D" id="3.10.20.90">
    <property type="entry name" value="Phosphatidylinositol 3-kinase Catalytic Subunit, Chain A, domain 1"/>
    <property type="match status" value="1"/>
</dbReference>
<dbReference type="PROSITE" id="PS00028">
    <property type="entry name" value="ZINC_FINGER_C2H2_1"/>
    <property type="match status" value="1"/>
</dbReference>
<feature type="domain" description="UBA" evidence="5">
    <location>
        <begin position="1"/>
        <end position="39"/>
    </location>
</feature>
<dbReference type="Gene3D" id="1.10.8.10">
    <property type="entry name" value="DNA helicase RuvA subunit, C-terminal domain"/>
    <property type="match status" value="1"/>
</dbReference>
<dbReference type="GO" id="GO:0036435">
    <property type="term" value="F:K48-linked polyubiquitin modification-dependent protein binding"/>
    <property type="evidence" value="ECO:0007669"/>
    <property type="project" value="TreeGrafter"/>
</dbReference>
<dbReference type="WBParaSite" id="SMUV_0000396701-mRNA-1">
    <property type="protein sequence ID" value="SMUV_0000396701-mRNA-1"/>
    <property type="gene ID" value="SMUV_0000396701"/>
</dbReference>
<dbReference type="AlphaFoldDB" id="A0A0N5AHV1"/>
<protein>
    <submittedName>
        <fullName evidence="8">UBX domain-containing protein</fullName>
    </submittedName>
</protein>
<name>A0A0N5AHV1_9BILA</name>
<keyword evidence="3" id="KW-0175">Coiled coil</keyword>
<dbReference type="InterPro" id="IPR029071">
    <property type="entry name" value="Ubiquitin-like_domsf"/>
</dbReference>
<evidence type="ECO:0000256" key="2">
    <source>
        <dbReference type="ARBA" id="ARBA00022490"/>
    </source>
</evidence>
<feature type="region of interest" description="Disordered" evidence="4">
    <location>
        <begin position="235"/>
        <end position="257"/>
    </location>
</feature>
<dbReference type="Pfam" id="PF24560">
    <property type="entry name" value="zf-C2H2_OTU1_C"/>
    <property type="match status" value="1"/>
</dbReference>
<reference evidence="8" key="1">
    <citation type="submission" date="2017-02" db="UniProtKB">
        <authorList>
            <consortium name="WormBaseParasite"/>
        </authorList>
    </citation>
    <scope>IDENTIFICATION</scope>
</reference>
<evidence type="ECO:0000256" key="3">
    <source>
        <dbReference type="ARBA" id="ARBA00023054"/>
    </source>
</evidence>
<dbReference type="GO" id="GO:0031397">
    <property type="term" value="P:negative regulation of protein ubiquitination"/>
    <property type="evidence" value="ECO:0007669"/>
    <property type="project" value="TreeGrafter"/>
</dbReference>
<dbReference type="STRING" id="451379.A0A0N5AHV1"/>
<evidence type="ECO:0000259" key="5">
    <source>
        <dbReference type="PROSITE" id="PS50030"/>
    </source>
</evidence>
<dbReference type="SUPFAM" id="SSF46934">
    <property type="entry name" value="UBA-like"/>
    <property type="match status" value="1"/>
</dbReference>
<dbReference type="GO" id="GO:0005737">
    <property type="term" value="C:cytoplasm"/>
    <property type="evidence" value="ECO:0007669"/>
    <property type="project" value="UniProtKB-SubCell"/>
</dbReference>
<accession>A0A0N5AHV1</accession>
<evidence type="ECO:0000313" key="8">
    <source>
        <dbReference type="WBParaSite" id="SMUV_0000396701-mRNA-1"/>
    </source>
</evidence>
<dbReference type="InterPro" id="IPR009060">
    <property type="entry name" value="UBA-like_sf"/>
</dbReference>
<dbReference type="Proteomes" id="UP000046393">
    <property type="component" value="Unplaced"/>
</dbReference>
<dbReference type="Pfam" id="PF00789">
    <property type="entry name" value="UBX"/>
    <property type="match status" value="1"/>
</dbReference>
<keyword evidence="2" id="KW-0963">Cytoplasm</keyword>
<dbReference type="GO" id="GO:0032435">
    <property type="term" value="P:negative regulation of proteasomal ubiquitin-dependent protein catabolic process"/>
    <property type="evidence" value="ECO:0007669"/>
    <property type="project" value="TreeGrafter"/>
</dbReference>
<evidence type="ECO:0000313" key="7">
    <source>
        <dbReference type="Proteomes" id="UP000046393"/>
    </source>
</evidence>
<organism evidence="7 8">
    <name type="scientific">Syphacia muris</name>
    <dbReference type="NCBI Taxonomy" id="451379"/>
    <lineage>
        <taxon>Eukaryota</taxon>
        <taxon>Metazoa</taxon>
        <taxon>Ecdysozoa</taxon>
        <taxon>Nematoda</taxon>
        <taxon>Chromadorea</taxon>
        <taxon>Rhabditida</taxon>
        <taxon>Spirurina</taxon>
        <taxon>Oxyuridomorpha</taxon>
        <taxon>Oxyuroidea</taxon>
        <taxon>Oxyuridae</taxon>
        <taxon>Syphacia</taxon>
    </lineage>
</organism>
<dbReference type="Pfam" id="PF22562">
    <property type="entry name" value="UBA_7"/>
    <property type="match status" value="1"/>
</dbReference>
<feature type="compositionally biased region" description="Polar residues" evidence="4">
    <location>
        <begin position="242"/>
        <end position="257"/>
    </location>
</feature>
<dbReference type="GO" id="GO:1903094">
    <property type="term" value="P:negative regulation of protein K48-linked deubiquitination"/>
    <property type="evidence" value="ECO:0007669"/>
    <property type="project" value="TreeGrafter"/>
</dbReference>
<feature type="region of interest" description="Disordered" evidence="4">
    <location>
        <begin position="40"/>
        <end position="101"/>
    </location>
</feature>
<evidence type="ECO:0000256" key="1">
    <source>
        <dbReference type="ARBA" id="ARBA00004496"/>
    </source>
</evidence>
<feature type="compositionally biased region" description="Basic and acidic residues" evidence="4">
    <location>
        <begin position="91"/>
        <end position="101"/>
    </location>
</feature>
<evidence type="ECO:0000256" key="4">
    <source>
        <dbReference type="SAM" id="MobiDB-lite"/>
    </source>
</evidence>
<dbReference type="InterPro" id="IPR001012">
    <property type="entry name" value="UBX_dom"/>
</dbReference>
<proteinExistence type="predicted"/>
<dbReference type="SMART" id="SM00166">
    <property type="entry name" value="UBX"/>
    <property type="match status" value="1"/>
</dbReference>
<dbReference type="PROSITE" id="PS50033">
    <property type="entry name" value="UBX"/>
    <property type="match status" value="1"/>
</dbReference>
<dbReference type="GO" id="GO:0005634">
    <property type="term" value="C:nucleus"/>
    <property type="evidence" value="ECO:0007669"/>
    <property type="project" value="TreeGrafter"/>
</dbReference>